<keyword evidence="5" id="KW-1185">Reference proteome</keyword>
<evidence type="ECO:0000313" key="4">
    <source>
        <dbReference type="EMBL" id="AKU15925.1"/>
    </source>
</evidence>
<dbReference type="Pfam" id="PF13692">
    <property type="entry name" value="Glyco_trans_1_4"/>
    <property type="match status" value="1"/>
</dbReference>
<dbReference type="PANTHER" id="PTHR12526">
    <property type="entry name" value="GLYCOSYLTRANSFERASE"/>
    <property type="match status" value="1"/>
</dbReference>
<protein>
    <recommendedName>
        <fullName evidence="6">Glycosyltransferase subfamily 4-like N-terminal domain-containing protein</fullName>
    </recommendedName>
</protein>
<proteinExistence type="predicted"/>
<gene>
    <name evidence="4" type="ORF">VV02_08780</name>
</gene>
<name>A0A0K1JH61_9MICO</name>
<evidence type="ECO:0000313" key="5">
    <source>
        <dbReference type="Proteomes" id="UP000066480"/>
    </source>
</evidence>
<accession>A0A0K1JH61</accession>
<dbReference type="SUPFAM" id="SSF53756">
    <property type="entry name" value="UDP-Glycosyltransferase/glycogen phosphorylase"/>
    <property type="match status" value="1"/>
</dbReference>
<dbReference type="GO" id="GO:0016757">
    <property type="term" value="F:glycosyltransferase activity"/>
    <property type="evidence" value="ECO:0007669"/>
    <property type="project" value="UniProtKB-KW"/>
</dbReference>
<evidence type="ECO:0000256" key="2">
    <source>
        <dbReference type="ARBA" id="ARBA00022679"/>
    </source>
</evidence>
<dbReference type="PANTHER" id="PTHR12526:SF510">
    <property type="entry name" value="D-INOSITOL 3-PHOSPHATE GLYCOSYLTRANSFERASE"/>
    <property type="match status" value="1"/>
</dbReference>
<evidence type="ECO:0000256" key="1">
    <source>
        <dbReference type="ARBA" id="ARBA00022676"/>
    </source>
</evidence>
<dbReference type="Gene3D" id="3.40.50.2000">
    <property type="entry name" value="Glycogen Phosphorylase B"/>
    <property type="match status" value="1"/>
</dbReference>
<evidence type="ECO:0000256" key="3">
    <source>
        <dbReference type="SAM" id="MobiDB-lite"/>
    </source>
</evidence>
<dbReference type="STRING" id="571913.VV02_08780"/>
<organism evidence="4 5">
    <name type="scientific">Luteipulveratus mongoliensis</name>
    <dbReference type="NCBI Taxonomy" id="571913"/>
    <lineage>
        <taxon>Bacteria</taxon>
        <taxon>Bacillati</taxon>
        <taxon>Actinomycetota</taxon>
        <taxon>Actinomycetes</taxon>
        <taxon>Micrococcales</taxon>
        <taxon>Dermacoccaceae</taxon>
        <taxon>Luteipulveratus</taxon>
    </lineage>
</organism>
<dbReference type="Proteomes" id="UP000066480">
    <property type="component" value="Chromosome"/>
</dbReference>
<keyword evidence="2" id="KW-0808">Transferase</keyword>
<reference evidence="4 5" key="1">
    <citation type="submission" date="2015-03" db="EMBL/GenBank/DDBJ databases">
        <title>Luteipulveratus halotolerans sp. nov., a novel actinobacterium (Dermacoccaceae) from Sarawak, Malaysia.</title>
        <authorList>
            <person name="Juboi H."/>
            <person name="Basik A."/>
            <person name="Shamsul S.S."/>
            <person name="Arnold P."/>
            <person name="Schmitt E.K."/>
            <person name="Sanglier J.-J."/>
            <person name="Yeo T."/>
        </authorList>
    </citation>
    <scope>NUCLEOTIDE SEQUENCE [LARGE SCALE GENOMIC DNA]</scope>
    <source>
        <strain evidence="4 5">MN07-A0370</strain>
    </source>
</reference>
<keyword evidence="1" id="KW-0328">Glycosyltransferase</keyword>
<evidence type="ECO:0008006" key="6">
    <source>
        <dbReference type="Google" id="ProtNLM"/>
    </source>
</evidence>
<dbReference type="KEGG" id="lmoi:VV02_08780"/>
<dbReference type="AlphaFoldDB" id="A0A0K1JH61"/>
<dbReference type="EMBL" id="CP011112">
    <property type="protein sequence ID" value="AKU15925.1"/>
    <property type="molecule type" value="Genomic_DNA"/>
</dbReference>
<feature type="region of interest" description="Disordered" evidence="3">
    <location>
        <begin position="1"/>
        <end position="31"/>
    </location>
</feature>
<sequence>MSGPYRSRPHVGGRSVARGEHMQPSDVVDGPPSEVVMALGFSTWGDARRRDFGFSPDRMARALLEDPDIADVTVVDAFRSRLGRAKNWRQPRAEGFPHGPDRRIVHPLRWARRDPLGQERVVRHYRSLDRRLATLGRRRSAAPVLVTCHPVHAAVADRSVWRDVVYYAWDDWLSYPLMTQWRPVTAWAYSRMAAQRTNVIGVTPAIIDRIGSERSTVIPNGVDVSEVRDLPAPPAWFDQLRRPVAFYSGSLQQRVDTDAIAAAARDLPDWDFCLVGPMVDPRPFDQLAAVPNVHIHERVPRAEVLAMAAAASVCLVPHRRTEMTVAMSPLKLYEYAAVGTPIVATDLPSIRGVTDRMVLVEPGAPQAAAILAAAQMPPADQASLWQWRLQHDWSNRYVAWRAAALSTDAARTSTYRREGATGSGGDA</sequence>